<dbReference type="InterPro" id="IPR029045">
    <property type="entry name" value="ClpP/crotonase-like_dom_sf"/>
</dbReference>
<evidence type="ECO:0000313" key="6">
    <source>
        <dbReference type="EMBL" id="RNF04245.1"/>
    </source>
</evidence>
<reference evidence="6 7" key="1">
    <citation type="journal article" date="2018" name="BMC Genomics">
        <title>Genomic comparison of Trypanosoma conorhini and Trypanosoma rangeli to Trypanosoma cruzi strains of high and low virulence.</title>
        <authorList>
            <person name="Bradwell K.R."/>
            <person name="Koparde V.N."/>
            <person name="Matveyev A.V."/>
            <person name="Serrano M.G."/>
            <person name="Alves J.M."/>
            <person name="Parikh H."/>
            <person name="Huang B."/>
            <person name="Lee V."/>
            <person name="Espinosa-Alvarez O."/>
            <person name="Ortiz P.A."/>
            <person name="Costa-Martins A.G."/>
            <person name="Teixeira M.M."/>
            <person name="Buck G.A."/>
        </authorList>
    </citation>
    <scope>NUCLEOTIDE SEQUENCE [LARGE SCALE GENOMIC DNA]</scope>
    <source>
        <strain evidence="6 7">025E</strain>
    </source>
</reference>
<evidence type="ECO:0000313" key="7">
    <source>
        <dbReference type="Proteomes" id="UP000284403"/>
    </source>
</evidence>
<dbReference type="GO" id="GO:0006635">
    <property type="term" value="P:fatty acid beta-oxidation"/>
    <property type="evidence" value="ECO:0007669"/>
    <property type="project" value="UniProtKB-UniPathway"/>
</dbReference>
<gene>
    <name evidence="6" type="ORF">Tco025E_07996</name>
</gene>
<dbReference type="Gene3D" id="1.10.12.10">
    <property type="entry name" value="Lyase 2-enoyl-coa Hydratase, Chain A, domain 2"/>
    <property type="match status" value="1"/>
</dbReference>
<dbReference type="InterPro" id="IPR045002">
    <property type="entry name" value="Ech1-like"/>
</dbReference>
<comment type="caution">
    <text evidence="6">The sequence shown here is derived from an EMBL/GenBank/DDBJ whole genome shotgun (WGS) entry which is preliminary data.</text>
</comment>
<keyword evidence="3" id="KW-0276">Fatty acid metabolism</keyword>
<dbReference type="AlphaFoldDB" id="A0A422NFK3"/>
<keyword evidence="7" id="KW-1185">Reference proteome</keyword>
<name>A0A422NFK3_9TRYP</name>
<evidence type="ECO:0000256" key="1">
    <source>
        <dbReference type="ARBA" id="ARBA00005005"/>
    </source>
</evidence>
<dbReference type="OrthoDB" id="14970at2759"/>
<dbReference type="FunFam" id="1.10.12.10:FF:000004">
    <property type="entry name" value="Delta3,5-delta2,4-dienoyl-CoA isomerase"/>
    <property type="match status" value="1"/>
</dbReference>
<evidence type="ECO:0000256" key="3">
    <source>
        <dbReference type="ARBA" id="ARBA00022832"/>
    </source>
</evidence>
<organism evidence="6 7">
    <name type="scientific">Trypanosoma conorhini</name>
    <dbReference type="NCBI Taxonomy" id="83891"/>
    <lineage>
        <taxon>Eukaryota</taxon>
        <taxon>Discoba</taxon>
        <taxon>Euglenozoa</taxon>
        <taxon>Kinetoplastea</taxon>
        <taxon>Metakinetoplastina</taxon>
        <taxon>Trypanosomatida</taxon>
        <taxon>Trypanosomatidae</taxon>
        <taxon>Trypanosoma</taxon>
    </lineage>
</organism>
<dbReference type="InterPro" id="IPR014748">
    <property type="entry name" value="Enoyl-CoA_hydra_C"/>
</dbReference>
<dbReference type="EMBL" id="MKKU01000686">
    <property type="protein sequence ID" value="RNF04245.1"/>
    <property type="molecule type" value="Genomic_DNA"/>
</dbReference>
<comment type="similarity">
    <text evidence="2">Belongs to the enoyl-CoA hydratase/isomerase family.</text>
</comment>
<proteinExistence type="inferred from homology"/>
<accession>A0A422NFK3</accession>
<dbReference type="Gene3D" id="3.90.226.10">
    <property type="entry name" value="2-enoyl-CoA Hydratase, Chain A, domain 1"/>
    <property type="match status" value="1"/>
</dbReference>
<dbReference type="CDD" id="cd06558">
    <property type="entry name" value="crotonase-like"/>
    <property type="match status" value="1"/>
</dbReference>
<dbReference type="GeneID" id="40321607"/>
<dbReference type="UniPathway" id="UPA00659"/>
<dbReference type="GO" id="GO:0051750">
    <property type="term" value="F:delta(3,5)-delta(2,4)-dienoyl-CoA isomerase activity"/>
    <property type="evidence" value="ECO:0007669"/>
    <property type="project" value="TreeGrafter"/>
</dbReference>
<sequence length="316" mass="34790">MLRRCFCLYGTSAPLATFEPFELYVYKETGICEIVVNNKKNPLNLLDRSYFASLLKVTHYLSSELNGVARVGILTSKEGTPFSAGLDLKELQELQKGLSGFSNMGGKTTETTRMPAMQFQRQHAVIRFFQCSVSSLARCHIPIVCAIDGYCIGGATSIITACDFRYATEKTSFSVKETQVGLAADLGVLQRLPHIVGEGRSRELAYTARVFTGKEAKQMGLVEDVFESREDMMKSARKTAAMIASNSPLAVQGTKLLMNHQTQPDVERSLEYTASWSAANIACEDVMEAAVAFAQKRPPQFGNFVVDTSSTLTQLR</sequence>
<evidence type="ECO:0000256" key="4">
    <source>
        <dbReference type="ARBA" id="ARBA00023098"/>
    </source>
</evidence>
<dbReference type="InterPro" id="IPR001753">
    <property type="entry name" value="Enoyl-CoA_hydra/iso"/>
</dbReference>
<dbReference type="PANTHER" id="PTHR43149:SF1">
    <property type="entry name" value="DELTA(3,5)-DELTA(2,4)-DIENOYL-COA ISOMERASE, MITOCHONDRIAL"/>
    <property type="match status" value="1"/>
</dbReference>
<comment type="pathway">
    <text evidence="1">Lipid metabolism; fatty acid beta-oxidation.</text>
</comment>
<dbReference type="GO" id="GO:0004300">
    <property type="term" value="F:enoyl-CoA hydratase activity"/>
    <property type="evidence" value="ECO:0007669"/>
    <property type="project" value="UniProtKB-EC"/>
</dbReference>
<evidence type="ECO:0000256" key="5">
    <source>
        <dbReference type="ARBA" id="ARBA00023235"/>
    </source>
</evidence>
<dbReference type="RefSeq" id="XP_029225008.1">
    <property type="nucleotide sequence ID" value="XM_029374853.1"/>
</dbReference>
<dbReference type="EC" id="4.2.1.17" evidence="6"/>
<dbReference type="SUPFAM" id="SSF52096">
    <property type="entry name" value="ClpP/crotonase"/>
    <property type="match status" value="1"/>
</dbReference>
<dbReference type="Proteomes" id="UP000284403">
    <property type="component" value="Unassembled WGS sequence"/>
</dbReference>
<keyword evidence="4" id="KW-0443">Lipid metabolism</keyword>
<evidence type="ECO:0000256" key="2">
    <source>
        <dbReference type="ARBA" id="ARBA00005254"/>
    </source>
</evidence>
<protein>
    <submittedName>
        <fullName evidence="6">Peroxisomal enoyl-CoA hydratase</fullName>
        <ecNumber evidence="6">4.2.1.17</ecNumber>
    </submittedName>
</protein>
<dbReference type="PANTHER" id="PTHR43149">
    <property type="entry name" value="ENOYL-COA HYDRATASE"/>
    <property type="match status" value="1"/>
</dbReference>
<keyword evidence="6" id="KW-0456">Lyase</keyword>
<keyword evidence="5" id="KW-0413">Isomerase</keyword>
<dbReference type="Pfam" id="PF00378">
    <property type="entry name" value="ECH_1"/>
    <property type="match status" value="1"/>
</dbReference>